<feature type="compositionally biased region" description="Basic and acidic residues" evidence="1">
    <location>
        <begin position="40"/>
        <end position="58"/>
    </location>
</feature>
<dbReference type="AlphaFoldDB" id="A0A3N1GPT8"/>
<dbReference type="EMBL" id="RJKL01000001">
    <property type="protein sequence ID" value="ROP32250.1"/>
    <property type="molecule type" value="Genomic_DNA"/>
</dbReference>
<feature type="compositionally biased region" description="Low complexity" evidence="1">
    <location>
        <begin position="10"/>
        <end position="25"/>
    </location>
</feature>
<sequence length="511" mass="54019">MPPHPPEYPAPQQGPRHAAGPAHPALTGGVGAFPHVGTLDGRRPAHADHEHSGDETSLGRHRRPESPAGPIALRPPATQRIAGGRRRPAVHRVPDADVPDADVPDADLTDRRSERFIPRQAARAARGRHAAADQLAITVRPLPAVLDAAGAVRDWARADTGKRPATGAHRAPGTLPIESWLLIGRHRQQALLGALVAVGLMLVVVPMQQGGDTTVTAVNAAENSVVAPARSPGKKPGKEAEAATPTSPKSPQDTPANPPAPADPSAPPGQNPAAPAPSAPATAPDPATVPIPEGDGPANSLRTTGTETVSLTFDDGPDPVQTPKILALLEEHQVTAMFCVVGEQVRRHPDIVRDIAAAGHALCNHTWNHSLTIGKDDPDEIRKDLIRTNDAIRAAVPDAKIPYFRAPGGNFTDRLVRTAYAEGMTSLYWEVDPRDWERSASQTGESHVDKIIREVTDNVRPGSIVLSHDFAQPDTVEAYETLLPRLRENFTLGLPPGPTSPPATAPASTTQ</sequence>
<dbReference type="PANTHER" id="PTHR10587:SF137">
    <property type="entry name" value="4-DEOXY-4-FORMAMIDO-L-ARABINOSE-PHOSPHOUNDECAPRENOL DEFORMYLASE ARND-RELATED"/>
    <property type="match status" value="1"/>
</dbReference>
<feature type="compositionally biased region" description="Acidic residues" evidence="1">
    <location>
        <begin position="97"/>
        <end position="106"/>
    </location>
</feature>
<dbReference type="SUPFAM" id="SSF88713">
    <property type="entry name" value="Glycoside hydrolase/deacetylase"/>
    <property type="match status" value="1"/>
</dbReference>
<dbReference type="PANTHER" id="PTHR10587">
    <property type="entry name" value="GLYCOSYL TRANSFERASE-RELATED"/>
    <property type="match status" value="1"/>
</dbReference>
<feature type="compositionally biased region" description="Pro residues" evidence="1">
    <location>
        <begin position="256"/>
        <end position="278"/>
    </location>
</feature>
<proteinExistence type="predicted"/>
<feature type="domain" description="NodB homology" evidence="2">
    <location>
        <begin position="307"/>
        <end position="497"/>
    </location>
</feature>
<evidence type="ECO:0000313" key="3">
    <source>
        <dbReference type="EMBL" id="ROP32250.1"/>
    </source>
</evidence>
<dbReference type="PROSITE" id="PS51677">
    <property type="entry name" value="NODB"/>
    <property type="match status" value="1"/>
</dbReference>
<feature type="compositionally biased region" description="Low complexity" evidence="1">
    <location>
        <begin position="279"/>
        <end position="292"/>
    </location>
</feature>
<feature type="compositionally biased region" description="Pro residues" evidence="1">
    <location>
        <begin position="495"/>
        <end position="504"/>
    </location>
</feature>
<dbReference type="GO" id="GO:0005975">
    <property type="term" value="P:carbohydrate metabolic process"/>
    <property type="evidence" value="ECO:0007669"/>
    <property type="project" value="InterPro"/>
</dbReference>
<reference evidence="3 4" key="1">
    <citation type="submission" date="2018-11" db="EMBL/GenBank/DDBJ databases">
        <title>Sequencing the genomes of 1000 actinobacteria strains.</title>
        <authorList>
            <person name="Klenk H.-P."/>
        </authorList>
    </citation>
    <scope>NUCLEOTIDE SEQUENCE [LARGE SCALE GENOMIC DNA]</scope>
    <source>
        <strain evidence="3 4">DSM 43634</strain>
    </source>
</reference>
<dbReference type="Proteomes" id="UP000271683">
    <property type="component" value="Unassembled WGS sequence"/>
</dbReference>
<comment type="caution">
    <text evidence="3">The sequence shown here is derived from an EMBL/GenBank/DDBJ whole genome shotgun (WGS) entry which is preliminary data.</text>
</comment>
<organism evidence="3 4">
    <name type="scientific">Couchioplanes caeruleus</name>
    <dbReference type="NCBI Taxonomy" id="56438"/>
    <lineage>
        <taxon>Bacteria</taxon>
        <taxon>Bacillati</taxon>
        <taxon>Actinomycetota</taxon>
        <taxon>Actinomycetes</taxon>
        <taxon>Micromonosporales</taxon>
        <taxon>Micromonosporaceae</taxon>
        <taxon>Couchioplanes</taxon>
    </lineage>
</organism>
<feature type="region of interest" description="Disordered" evidence="1">
    <location>
        <begin position="1"/>
        <end position="106"/>
    </location>
</feature>
<protein>
    <submittedName>
        <fullName evidence="3">Polysaccharide deacetylase</fullName>
    </submittedName>
</protein>
<feature type="region of interest" description="Disordered" evidence="1">
    <location>
        <begin position="490"/>
        <end position="511"/>
    </location>
</feature>
<evidence type="ECO:0000313" key="4">
    <source>
        <dbReference type="Proteomes" id="UP000271683"/>
    </source>
</evidence>
<feature type="compositionally biased region" description="Polar residues" evidence="1">
    <location>
        <begin position="244"/>
        <end position="254"/>
    </location>
</feature>
<dbReference type="InterPro" id="IPR050248">
    <property type="entry name" value="Polysacc_deacetylase_ArnD"/>
</dbReference>
<evidence type="ECO:0000256" key="1">
    <source>
        <dbReference type="SAM" id="MobiDB-lite"/>
    </source>
</evidence>
<dbReference type="Pfam" id="PF01522">
    <property type="entry name" value="Polysacc_deac_1"/>
    <property type="match status" value="1"/>
</dbReference>
<name>A0A3N1GPT8_9ACTN</name>
<dbReference type="CDD" id="cd10917">
    <property type="entry name" value="CE4_NodB_like_6s_7s"/>
    <property type="match status" value="1"/>
</dbReference>
<dbReference type="InterPro" id="IPR002509">
    <property type="entry name" value="NODB_dom"/>
</dbReference>
<dbReference type="Gene3D" id="3.20.20.370">
    <property type="entry name" value="Glycoside hydrolase/deacetylase"/>
    <property type="match status" value="1"/>
</dbReference>
<dbReference type="RefSeq" id="WP_244945399.1">
    <property type="nucleotide sequence ID" value="NZ_RJKL01000001.1"/>
</dbReference>
<accession>A0A3N1GPT8</accession>
<dbReference type="GO" id="GO:0016810">
    <property type="term" value="F:hydrolase activity, acting on carbon-nitrogen (but not peptide) bonds"/>
    <property type="evidence" value="ECO:0007669"/>
    <property type="project" value="InterPro"/>
</dbReference>
<gene>
    <name evidence="3" type="ORF">EDD30_5186</name>
</gene>
<feature type="region of interest" description="Disordered" evidence="1">
    <location>
        <begin position="226"/>
        <end position="303"/>
    </location>
</feature>
<evidence type="ECO:0000259" key="2">
    <source>
        <dbReference type="PROSITE" id="PS51677"/>
    </source>
</evidence>
<dbReference type="InterPro" id="IPR011330">
    <property type="entry name" value="Glyco_hydro/deAcase_b/a-brl"/>
</dbReference>